<dbReference type="Proteomes" id="UP001281761">
    <property type="component" value="Unassembled WGS sequence"/>
</dbReference>
<dbReference type="InterPro" id="IPR020422">
    <property type="entry name" value="TYR_PHOSPHATASE_DUAL_dom"/>
</dbReference>
<evidence type="ECO:0000256" key="1">
    <source>
        <dbReference type="SAM" id="MobiDB-lite"/>
    </source>
</evidence>
<dbReference type="InterPro" id="IPR000340">
    <property type="entry name" value="Dual-sp_phosphatase_cat-dom"/>
</dbReference>
<accession>A0ABQ9YKH3</accession>
<keyword evidence="4" id="KW-0378">Hydrolase</keyword>
<dbReference type="CDD" id="cd14498">
    <property type="entry name" value="DSP"/>
    <property type="match status" value="1"/>
</dbReference>
<feature type="region of interest" description="Disordered" evidence="1">
    <location>
        <begin position="1"/>
        <end position="23"/>
    </location>
</feature>
<proteinExistence type="predicted"/>
<dbReference type="SMART" id="SM00195">
    <property type="entry name" value="DSPc"/>
    <property type="match status" value="1"/>
</dbReference>
<evidence type="ECO:0000259" key="3">
    <source>
        <dbReference type="PROSITE" id="PS50056"/>
    </source>
</evidence>
<dbReference type="SUPFAM" id="SSF55753">
    <property type="entry name" value="Actin depolymerizing proteins"/>
    <property type="match status" value="2"/>
</dbReference>
<feature type="compositionally biased region" description="Polar residues" evidence="1">
    <location>
        <begin position="401"/>
        <end position="431"/>
    </location>
</feature>
<feature type="compositionally biased region" description="Basic and acidic residues" evidence="1">
    <location>
        <begin position="486"/>
        <end position="495"/>
    </location>
</feature>
<feature type="compositionally biased region" description="Basic residues" evidence="1">
    <location>
        <begin position="496"/>
        <end position="505"/>
    </location>
</feature>
<protein>
    <recommendedName>
        <fullName evidence="6">Protein-tyrosine-phosphatase</fullName>
    </recommendedName>
</protein>
<dbReference type="Gene3D" id="3.40.20.10">
    <property type="entry name" value="Severin"/>
    <property type="match status" value="1"/>
</dbReference>
<feature type="region of interest" description="Disordered" evidence="1">
    <location>
        <begin position="486"/>
        <end position="511"/>
    </location>
</feature>
<gene>
    <name evidence="4" type="ORF">BLNAU_691</name>
</gene>
<dbReference type="InterPro" id="IPR000387">
    <property type="entry name" value="Tyr_Pase_dom"/>
</dbReference>
<dbReference type="PROSITE" id="PS50056">
    <property type="entry name" value="TYR_PHOSPHATASE_2"/>
    <property type="match status" value="1"/>
</dbReference>
<evidence type="ECO:0008006" key="6">
    <source>
        <dbReference type="Google" id="ProtNLM"/>
    </source>
</evidence>
<dbReference type="PROSITE" id="PS50054">
    <property type="entry name" value="TYR_PHOSPHATASE_DUAL"/>
    <property type="match status" value="1"/>
</dbReference>
<evidence type="ECO:0000313" key="5">
    <source>
        <dbReference type="Proteomes" id="UP001281761"/>
    </source>
</evidence>
<dbReference type="InterPro" id="IPR029006">
    <property type="entry name" value="ADF-H/Gelsolin-like_dom_sf"/>
</dbReference>
<dbReference type="Pfam" id="PF00782">
    <property type="entry name" value="DSPc"/>
    <property type="match status" value="1"/>
</dbReference>
<dbReference type="Gene3D" id="3.90.190.10">
    <property type="entry name" value="Protein tyrosine phosphatase superfamily"/>
    <property type="match status" value="1"/>
</dbReference>
<dbReference type="EMBL" id="JARBJD010000003">
    <property type="protein sequence ID" value="KAK2964160.1"/>
    <property type="molecule type" value="Genomic_DNA"/>
</dbReference>
<evidence type="ECO:0000259" key="2">
    <source>
        <dbReference type="PROSITE" id="PS50054"/>
    </source>
</evidence>
<dbReference type="InterPro" id="IPR029021">
    <property type="entry name" value="Prot-tyrosine_phosphatase-like"/>
</dbReference>
<dbReference type="PRINTS" id="PR01908">
    <property type="entry name" value="ADSPHPHTASE"/>
</dbReference>
<feature type="region of interest" description="Disordered" evidence="1">
    <location>
        <begin position="401"/>
        <end position="434"/>
    </location>
</feature>
<feature type="domain" description="Tyrosine-protein phosphatase" evidence="2">
    <location>
        <begin position="69"/>
        <end position="211"/>
    </location>
</feature>
<feature type="domain" description="Tyrosine specific protein phosphatases" evidence="3">
    <location>
        <begin position="131"/>
        <end position="189"/>
    </location>
</feature>
<dbReference type="SUPFAM" id="SSF52799">
    <property type="entry name" value="(Phosphotyrosine protein) phosphatases II"/>
    <property type="match status" value="1"/>
</dbReference>
<comment type="caution">
    <text evidence="4">The sequence shown here is derived from an EMBL/GenBank/DDBJ whole genome shotgun (WGS) entry which is preliminary data.</text>
</comment>
<reference evidence="4 5" key="1">
    <citation type="journal article" date="2022" name="bioRxiv">
        <title>Genomics of Preaxostyla Flagellates Illuminates Evolutionary Transitions and the Path Towards Mitochondrial Loss.</title>
        <authorList>
            <person name="Novak L.V.F."/>
            <person name="Treitli S.C."/>
            <person name="Pyrih J."/>
            <person name="Halakuc P."/>
            <person name="Pipaliya S.V."/>
            <person name="Vacek V."/>
            <person name="Brzon O."/>
            <person name="Soukal P."/>
            <person name="Eme L."/>
            <person name="Dacks J.B."/>
            <person name="Karnkowska A."/>
            <person name="Elias M."/>
            <person name="Hampl V."/>
        </authorList>
    </citation>
    <scope>NUCLEOTIDE SEQUENCE [LARGE SCALE GENOMIC DNA]</scope>
    <source>
        <strain evidence="4">NAU3</strain>
        <tissue evidence="4">Gut</tissue>
    </source>
</reference>
<evidence type="ECO:0000313" key="4">
    <source>
        <dbReference type="EMBL" id="KAK2964160.1"/>
    </source>
</evidence>
<dbReference type="GO" id="GO:0016787">
    <property type="term" value="F:hydrolase activity"/>
    <property type="evidence" value="ECO:0007669"/>
    <property type="project" value="UniProtKB-KW"/>
</dbReference>
<sequence length="639" mass="73130">MQVPDPGAKKPPLPDGEKPTPAYLLNRPKLKSRLSFKTLTLDVDPSNDQPKVNTEEEYKRNKLAYFDEDCSCILPHLYLGSKTVAGNLLVLNSCGITHILNLTGPVYPNYFPDQFKYVNLNLTDDPSEDLLTLFPLTLHIIEQARTTNGKILVHCHQGVSRAASVVISYVMWYCKFDFETSLRSVRRIRQIVRPNYGFISQLSDWEHEIRNGPSNVVYRMGADRTNGFVIIPHLVDGPYSVNTFDVRLSYILWTSDRVYTWHGKESSEMMRAQSESFGLTLSTHLTPPPDVTPVDLISNEDLPEPDSFVVPVITTDPSPLYPCTLNTSLTVPFRTFTQNESGEFLFWTHLQRVQQEKSTTPILTSKINGFAFDSSQLHRHDEFDDEVSSLLKETPWLISQDQPITSSSRSPTQEHSFSFQPTTPLDHSFQSPEHGVHSPNFFSTPQHLSATSDRCDKTKLTPLPTLELKYLKPVDSELITHTRRKELSRSVDQTKTRARNLRTRRPTAPSQQKRAFLTTAKTKPGKSSHWNEAKLFEYPSFNEVFMFDSTDLWSDRCYVLDPARNQTQPVVFVWIGTDFTINKEKAPSLSSLDLRGWSRRVAQSYFQARTKRRQSAKFILHVEMEGQESDIFWSYFTDG</sequence>
<keyword evidence="5" id="KW-1185">Reference proteome</keyword>
<name>A0ABQ9YKH3_9EUKA</name>
<dbReference type="PANTHER" id="PTHR46381">
    <property type="entry name" value="MKPA PROTEIN"/>
    <property type="match status" value="1"/>
</dbReference>
<dbReference type="PANTHER" id="PTHR46381:SF3">
    <property type="entry name" value="SERINE_THREONINE-PROTEIN KINASE DDB_G0277071-RELATED"/>
    <property type="match status" value="1"/>
</dbReference>
<organism evidence="4 5">
    <name type="scientific">Blattamonas nauphoetae</name>
    <dbReference type="NCBI Taxonomy" id="2049346"/>
    <lineage>
        <taxon>Eukaryota</taxon>
        <taxon>Metamonada</taxon>
        <taxon>Preaxostyla</taxon>
        <taxon>Oxymonadida</taxon>
        <taxon>Blattamonas</taxon>
    </lineage>
</organism>